<comment type="caution">
    <text evidence="8">The sequence shown here is derived from an EMBL/GenBank/DDBJ whole genome shotgun (WGS) entry which is preliminary data.</text>
</comment>
<reference evidence="9" key="1">
    <citation type="journal article" date="2019" name="Int. J. Syst. Evol. Microbiol.">
        <title>The Global Catalogue of Microorganisms (GCM) 10K type strain sequencing project: providing services to taxonomists for standard genome sequencing and annotation.</title>
        <authorList>
            <consortium name="The Broad Institute Genomics Platform"/>
            <consortium name="The Broad Institute Genome Sequencing Center for Infectious Disease"/>
            <person name="Wu L."/>
            <person name="Ma J."/>
        </authorList>
    </citation>
    <scope>NUCLEOTIDE SEQUENCE [LARGE SCALE GENOMIC DNA]</scope>
    <source>
        <strain evidence="9">CCUG 53252</strain>
    </source>
</reference>
<keyword evidence="2" id="KW-1003">Cell membrane</keyword>
<gene>
    <name evidence="8" type="ORF">ACFORJ_03865</name>
</gene>
<feature type="transmembrane region" description="Helical" evidence="6">
    <location>
        <begin position="244"/>
        <end position="265"/>
    </location>
</feature>
<dbReference type="EMBL" id="JBHRZN010000001">
    <property type="protein sequence ID" value="MFC3849305.1"/>
    <property type="molecule type" value="Genomic_DNA"/>
</dbReference>
<feature type="transmembrane region" description="Helical" evidence="6">
    <location>
        <begin position="53"/>
        <end position="81"/>
    </location>
</feature>
<dbReference type="Proteomes" id="UP001595751">
    <property type="component" value="Unassembled WGS sequence"/>
</dbReference>
<evidence type="ECO:0000256" key="4">
    <source>
        <dbReference type="ARBA" id="ARBA00022989"/>
    </source>
</evidence>
<evidence type="ECO:0000256" key="6">
    <source>
        <dbReference type="SAM" id="Phobius"/>
    </source>
</evidence>
<accession>A0ABV7ZME0</accession>
<keyword evidence="9" id="KW-1185">Reference proteome</keyword>
<dbReference type="RefSeq" id="WP_290290969.1">
    <property type="nucleotide sequence ID" value="NZ_CP047211.1"/>
</dbReference>
<sequence>MTLADSLPSTTVPFLLAAALWGWPSPAPGDRIPEIAGRAGLGGGRDVVTLPGWAWFLAAAPLLLAGPHVTLSAVMAVRTVMSLVGQARRRRDLDAGTAAAARAAEVLAADLRAGATPVAALAAAADEAGEPLAAALGEASSRARLGGSVAGSLDRAVDDAPAMTELRRLARAWRVAETHGLRLADVIDHGRGDIAARRAHRSRTAAALAGPRVTMLILMALPLFGVAMGQALGARPLQFLSSGGVGGVVLIVGVGLTCAGALWGSRILAAAEGTR</sequence>
<feature type="domain" description="Type II secretion system protein GspF" evidence="7">
    <location>
        <begin position="105"/>
        <end position="228"/>
    </location>
</feature>
<evidence type="ECO:0000313" key="8">
    <source>
        <dbReference type="EMBL" id="MFC3849305.1"/>
    </source>
</evidence>
<evidence type="ECO:0000259" key="7">
    <source>
        <dbReference type="Pfam" id="PF00482"/>
    </source>
</evidence>
<keyword evidence="4 6" id="KW-1133">Transmembrane helix</keyword>
<name>A0ABV7ZME0_9CORY</name>
<evidence type="ECO:0000256" key="1">
    <source>
        <dbReference type="ARBA" id="ARBA00004651"/>
    </source>
</evidence>
<organism evidence="8 9">
    <name type="scientific">Corynebacterium hansenii</name>
    <dbReference type="NCBI Taxonomy" id="394964"/>
    <lineage>
        <taxon>Bacteria</taxon>
        <taxon>Bacillati</taxon>
        <taxon>Actinomycetota</taxon>
        <taxon>Actinomycetes</taxon>
        <taxon>Mycobacteriales</taxon>
        <taxon>Corynebacteriaceae</taxon>
        <taxon>Corynebacterium</taxon>
    </lineage>
</organism>
<dbReference type="PANTHER" id="PTHR35007">
    <property type="entry name" value="INTEGRAL MEMBRANE PROTEIN-RELATED"/>
    <property type="match status" value="1"/>
</dbReference>
<evidence type="ECO:0000313" key="9">
    <source>
        <dbReference type="Proteomes" id="UP001595751"/>
    </source>
</evidence>
<dbReference type="PANTHER" id="PTHR35007:SF4">
    <property type="entry name" value="CONSERVED TRANSMEMBRANE PROTEIN-RELATED"/>
    <property type="match status" value="1"/>
</dbReference>
<protein>
    <submittedName>
        <fullName evidence="8">Type II secretion system F family protein</fullName>
    </submittedName>
</protein>
<feature type="transmembrane region" description="Helical" evidence="6">
    <location>
        <begin position="213"/>
        <end position="232"/>
    </location>
</feature>
<keyword evidence="3 6" id="KW-0812">Transmembrane</keyword>
<proteinExistence type="predicted"/>
<comment type="subcellular location">
    <subcellularLocation>
        <location evidence="1">Cell membrane</location>
        <topology evidence="1">Multi-pass membrane protein</topology>
    </subcellularLocation>
</comment>
<dbReference type="InterPro" id="IPR018076">
    <property type="entry name" value="T2SS_GspF_dom"/>
</dbReference>
<evidence type="ECO:0000256" key="5">
    <source>
        <dbReference type="ARBA" id="ARBA00023136"/>
    </source>
</evidence>
<keyword evidence="5 6" id="KW-0472">Membrane</keyword>
<evidence type="ECO:0000256" key="2">
    <source>
        <dbReference type="ARBA" id="ARBA00022475"/>
    </source>
</evidence>
<evidence type="ECO:0000256" key="3">
    <source>
        <dbReference type="ARBA" id="ARBA00022692"/>
    </source>
</evidence>
<dbReference type="Pfam" id="PF00482">
    <property type="entry name" value="T2SSF"/>
    <property type="match status" value="1"/>
</dbReference>